<dbReference type="SFLD" id="SFLDG01070">
    <property type="entry name" value="PLP-dependent"/>
    <property type="match status" value="1"/>
</dbReference>
<dbReference type="InterPro" id="IPR007197">
    <property type="entry name" value="rSAM"/>
</dbReference>
<accession>V5BZ30</accession>
<sequence length="335" mass="37517">MPEHHPVASHFTLNWQQQLSDAFTSIEDLCRYLGLNTDDLPISKAASKQFAMRVPLSFAASMEKGNPDDPLLRQVLPIEDELIDYADFNLDPVGDIKAAVQPGLLHKYYGRVLLINTGSCAINCRYCFRRNFPYTELQLGKQQESGAIEYIKSDLTISEVILSGGDPLLLSDSRLAQLIQRLEAINHIKRIRIHSRLPIVLPARVTEGLVNTLVRCRKQIVLVVHANHANEINERVKAGFNRLKNKGITLLNQSVLLKGVNDDVSTLCELSEQLFANGVIPYYLHLLDKATGTGHFEVSETKAISLMEETQNHLPGYLVPKLVKEVTGMRSKQTL</sequence>
<dbReference type="InterPro" id="IPR022462">
    <property type="entry name" value="EpmB"/>
</dbReference>
<dbReference type="SFLD" id="SFLDS00029">
    <property type="entry name" value="Radical_SAM"/>
    <property type="match status" value="1"/>
</dbReference>
<evidence type="ECO:0000256" key="15">
    <source>
        <dbReference type="PIRSR" id="PIRSR603739-50"/>
    </source>
</evidence>
<evidence type="ECO:0000256" key="3">
    <source>
        <dbReference type="ARBA" id="ARBA00001966"/>
    </source>
</evidence>
<evidence type="ECO:0000256" key="4">
    <source>
        <dbReference type="ARBA" id="ARBA00008703"/>
    </source>
</evidence>
<comment type="cofactor">
    <cofactor evidence="2 15">
        <name>pyridoxal 5'-phosphate</name>
        <dbReference type="ChEBI" id="CHEBI:597326"/>
    </cofactor>
</comment>
<evidence type="ECO:0000256" key="6">
    <source>
        <dbReference type="ARBA" id="ARBA00022485"/>
    </source>
</evidence>
<dbReference type="InterPro" id="IPR003739">
    <property type="entry name" value="Lys_aminomutase/Glu_NH3_mut"/>
</dbReference>
<feature type="binding site" evidence="14">
    <location>
        <position position="120"/>
    </location>
    <ligand>
        <name>[4Fe-4S] cluster</name>
        <dbReference type="ChEBI" id="CHEBI:49883"/>
        <note>4Fe-4S-S-AdoMet</note>
    </ligand>
</feature>
<evidence type="ECO:0000256" key="11">
    <source>
        <dbReference type="ARBA" id="ARBA00023014"/>
    </source>
</evidence>
<comment type="catalytic activity">
    <reaction evidence="1">
        <text>L-lysine = D-beta-lysine</text>
        <dbReference type="Rhea" id="RHEA:44148"/>
        <dbReference type="ChEBI" id="CHEBI:32551"/>
        <dbReference type="ChEBI" id="CHEBI:84138"/>
    </reaction>
</comment>
<dbReference type="Gene3D" id="3.20.20.70">
    <property type="entry name" value="Aldolase class I"/>
    <property type="match status" value="1"/>
</dbReference>
<dbReference type="CDD" id="cd01335">
    <property type="entry name" value="Radical_SAM"/>
    <property type="match status" value="1"/>
</dbReference>
<dbReference type="eggNOG" id="COG1509">
    <property type="taxonomic scope" value="Bacteria"/>
</dbReference>
<feature type="binding site" evidence="14">
    <location>
        <position position="124"/>
    </location>
    <ligand>
        <name>[4Fe-4S] cluster</name>
        <dbReference type="ChEBI" id="CHEBI:49883"/>
        <note>4Fe-4S-S-AdoMet</note>
    </ligand>
</feature>
<comment type="cofactor">
    <cofactor evidence="3">
        <name>[4Fe-4S] cluster</name>
        <dbReference type="ChEBI" id="CHEBI:49883"/>
    </cofactor>
</comment>
<dbReference type="OrthoDB" id="9770937at2"/>
<keyword evidence="6 14" id="KW-0004">4Fe-4S</keyword>
<dbReference type="Proteomes" id="UP000017842">
    <property type="component" value="Unassembled WGS sequence"/>
</dbReference>
<evidence type="ECO:0000256" key="14">
    <source>
        <dbReference type="PIRSR" id="PIRSR004911-1"/>
    </source>
</evidence>
<dbReference type="InterPro" id="IPR058240">
    <property type="entry name" value="rSAM_sf"/>
</dbReference>
<dbReference type="PROSITE" id="PS51918">
    <property type="entry name" value="RADICAL_SAM"/>
    <property type="match status" value="1"/>
</dbReference>
<dbReference type="NCBIfam" id="TIGR00238">
    <property type="entry name" value="KamA family radical SAM protein"/>
    <property type="match status" value="1"/>
</dbReference>
<keyword evidence="10" id="KW-0408">Iron</keyword>
<keyword evidence="9 15" id="KW-0663">Pyridoxal phosphate</keyword>
<evidence type="ECO:0000313" key="18">
    <source>
        <dbReference type="Proteomes" id="UP000017842"/>
    </source>
</evidence>
<comment type="caution">
    <text evidence="17">The sequence shown here is derived from an EMBL/GenBank/DDBJ whole genome shotgun (WGS) entry which is preliminary data.</text>
</comment>
<keyword evidence="12 17" id="KW-0413">Isomerase</keyword>
<keyword evidence="11 14" id="KW-0411">Iron-sulfur</keyword>
<evidence type="ECO:0000259" key="16">
    <source>
        <dbReference type="PROSITE" id="PS51918"/>
    </source>
</evidence>
<reference evidence="17 18" key="1">
    <citation type="journal article" date="2013" name="Genome Announc.">
        <title>Draft Genome Sequence of the Methanotrophic Gammaproteobacterium Methyloglobulus morosus DSM 22980 Strain KoM1.</title>
        <authorList>
            <person name="Poehlein A."/>
            <person name="Deutzmann J.S."/>
            <person name="Daniel R."/>
            <person name="Simeonova D.D."/>
        </authorList>
    </citation>
    <scope>NUCLEOTIDE SEQUENCE [LARGE SCALE GENOMIC DNA]</scope>
    <source>
        <strain evidence="17 18">KoM1</strain>
    </source>
</reference>
<dbReference type="EMBL" id="AYLO01000036">
    <property type="protein sequence ID" value="ESS73064.1"/>
    <property type="molecule type" value="Genomic_DNA"/>
</dbReference>
<comment type="similarity">
    <text evidence="4">Belongs to the radical SAM superfamily. KamA family.</text>
</comment>
<dbReference type="GO" id="GO:0046872">
    <property type="term" value="F:metal ion binding"/>
    <property type="evidence" value="ECO:0007669"/>
    <property type="project" value="UniProtKB-KW"/>
</dbReference>
<dbReference type="RefSeq" id="WP_023493936.1">
    <property type="nucleotide sequence ID" value="NZ_AYLO01000036.1"/>
</dbReference>
<gene>
    <name evidence="17" type="primary">epmB</name>
    <name evidence="17" type="ORF">MGMO_37c00250</name>
</gene>
<proteinExistence type="inferred from homology"/>
<feature type="binding site" evidence="14">
    <location>
        <position position="127"/>
    </location>
    <ligand>
        <name>[4Fe-4S] cluster</name>
        <dbReference type="ChEBI" id="CHEBI:49883"/>
        <note>4Fe-4S-S-AdoMet</note>
    </ligand>
</feature>
<evidence type="ECO:0000256" key="8">
    <source>
        <dbReference type="ARBA" id="ARBA00022723"/>
    </source>
</evidence>
<dbReference type="GO" id="GO:0016853">
    <property type="term" value="F:isomerase activity"/>
    <property type="evidence" value="ECO:0007669"/>
    <property type="project" value="UniProtKB-KW"/>
</dbReference>
<dbReference type="STRING" id="1116472.MGMO_37c00250"/>
<dbReference type="AlphaFoldDB" id="V5BZ30"/>
<dbReference type="PANTHER" id="PTHR30538:SF1">
    <property type="entry name" value="L-LYSINE 2,3-AMINOMUTASE"/>
    <property type="match status" value="1"/>
</dbReference>
<dbReference type="NCBIfam" id="TIGR03821">
    <property type="entry name" value="EFP_modif_epmB"/>
    <property type="match status" value="1"/>
</dbReference>
<dbReference type="PIRSF" id="PIRSF004911">
    <property type="entry name" value="DUF160"/>
    <property type="match status" value="1"/>
</dbReference>
<protein>
    <recommendedName>
        <fullName evidence="5">L-lysine 2,3-aminomutase</fullName>
    </recommendedName>
    <alternativeName>
        <fullName evidence="13">EF-P post-translational modification enzyme B</fullName>
    </alternativeName>
</protein>
<keyword evidence="8 14" id="KW-0479">Metal-binding</keyword>
<evidence type="ECO:0000256" key="9">
    <source>
        <dbReference type="ARBA" id="ARBA00022898"/>
    </source>
</evidence>
<dbReference type="PANTHER" id="PTHR30538">
    <property type="entry name" value="LYSINE 2,3-AMINOMUTASE-RELATED"/>
    <property type="match status" value="1"/>
</dbReference>
<evidence type="ECO:0000256" key="12">
    <source>
        <dbReference type="ARBA" id="ARBA00023235"/>
    </source>
</evidence>
<feature type="modified residue" description="N6-(pyridoxal phosphate)lysine" evidence="15">
    <location>
        <position position="332"/>
    </location>
</feature>
<feature type="domain" description="Radical SAM core" evidence="16">
    <location>
        <begin position="106"/>
        <end position="330"/>
    </location>
</feature>
<dbReference type="SUPFAM" id="SSF102114">
    <property type="entry name" value="Radical SAM enzymes"/>
    <property type="match status" value="1"/>
</dbReference>
<keyword evidence="18" id="KW-1185">Reference proteome</keyword>
<name>V5BZ30_9GAMM</name>
<evidence type="ECO:0000256" key="5">
    <source>
        <dbReference type="ARBA" id="ARBA00022363"/>
    </source>
</evidence>
<dbReference type="PATRIC" id="fig|1116472.3.peg.1080"/>
<organism evidence="17 18">
    <name type="scientific">Methyloglobulus morosus KoM1</name>
    <dbReference type="NCBI Taxonomy" id="1116472"/>
    <lineage>
        <taxon>Bacteria</taxon>
        <taxon>Pseudomonadati</taxon>
        <taxon>Pseudomonadota</taxon>
        <taxon>Gammaproteobacteria</taxon>
        <taxon>Methylococcales</taxon>
        <taxon>Methylococcaceae</taxon>
        <taxon>Methyloglobulus</taxon>
    </lineage>
</organism>
<keyword evidence="7" id="KW-0949">S-adenosyl-L-methionine</keyword>
<dbReference type="SFLD" id="SFLDF00314">
    <property type="entry name" value="L-lysine_2_3-aminomutase_(yjeK"/>
    <property type="match status" value="1"/>
</dbReference>
<dbReference type="InterPro" id="IPR013785">
    <property type="entry name" value="Aldolase_TIM"/>
</dbReference>
<evidence type="ECO:0000256" key="10">
    <source>
        <dbReference type="ARBA" id="ARBA00023004"/>
    </source>
</evidence>
<evidence type="ECO:0000256" key="7">
    <source>
        <dbReference type="ARBA" id="ARBA00022691"/>
    </source>
</evidence>
<evidence type="ECO:0000313" key="17">
    <source>
        <dbReference type="EMBL" id="ESS73064.1"/>
    </source>
</evidence>
<evidence type="ECO:0000256" key="1">
    <source>
        <dbReference type="ARBA" id="ARBA00001352"/>
    </source>
</evidence>
<evidence type="ECO:0000256" key="13">
    <source>
        <dbReference type="ARBA" id="ARBA00030756"/>
    </source>
</evidence>
<evidence type="ECO:0000256" key="2">
    <source>
        <dbReference type="ARBA" id="ARBA00001933"/>
    </source>
</evidence>
<dbReference type="GO" id="GO:0051539">
    <property type="term" value="F:4 iron, 4 sulfur cluster binding"/>
    <property type="evidence" value="ECO:0007669"/>
    <property type="project" value="UniProtKB-KW"/>
</dbReference>
<dbReference type="Pfam" id="PF04055">
    <property type="entry name" value="Radical_SAM"/>
    <property type="match status" value="1"/>
</dbReference>